<organism evidence="3">
    <name type="scientific">Paraprevotella clara</name>
    <dbReference type="NCBI Taxonomy" id="454154"/>
    <lineage>
        <taxon>Bacteria</taxon>
        <taxon>Pseudomonadati</taxon>
        <taxon>Bacteroidota</taxon>
        <taxon>Bacteroidia</taxon>
        <taxon>Bacteroidales</taxon>
        <taxon>Prevotellaceae</taxon>
        <taxon>Paraprevotella</taxon>
    </lineage>
</organism>
<evidence type="ECO:0000313" key="3">
    <source>
        <dbReference type="EMBL" id="VYU36697.1"/>
    </source>
</evidence>
<dbReference type="InterPro" id="IPR046216">
    <property type="entry name" value="DUF6249"/>
</dbReference>
<feature type="transmembrane region" description="Helical" evidence="1">
    <location>
        <begin position="177"/>
        <end position="194"/>
    </location>
</feature>
<feature type="domain" description="DUF6249" evidence="2">
    <location>
        <begin position="121"/>
        <end position="212"/>
    </location>
</feature>
<feature type="transmembrane region" description="Helical" evidence="1">
    <location>
        <begin position="200"/>
        <end position="220"/>
    </location>
</feature>
<accession>A0A6N3EGE4</accession>
<keyword evidence="1" id="KW-1133">Transmembrane helix</keyword>
<dbReference type="AlphaFoldDB" id="A0A6N3EGE4"/>
<keyword evidence="1" id="KW-0812">Transmembrane</keyword>
<evidence type="ECO:0000259" key="2">
    <source>
        <dbReference type="Pfam" id="PF19762"/>
    </source>
</evidence>
<sequence length="225" mass="25416">MGRTTKSDGFSFASALAFRYLCPKNQTAYHMKRPIFPVIRLKIWLCLLWACLAQNITLAQNGITVYSDTVSALEDVVDDSTWNAPPSVYSHTFSLMEDLGNEGILDFISGLLGIGGVLLTVLTVILFLIPVLLVLLAVYLIYRSHREKNMRIERSAYDPEKRTVDEDRRNQLLKQSAIKNACWGVGLIVIEWIIDFTDLLYVVGVVMLCIAANDWLTTLIKKKKE</sequence>
<evidence type="ECO:0000256" key="1">
    <source>
        <dbReference type="SAM" id="Phobius"/>
    </source>
</evidence>
<dbReference type="EMBL" id="CACRUT010000015">
    <property type="protein sequence ID" value="VYU36697.1"/>
    <property type="molecule type" value="Genomic_DNA"/>
</dbReference>
<proteinExistence type="predicted"/>
<gene>
    <name evidence="3" type="ORF">PCLFYP37_02647</name>
</gene>
<feature type="transmembrane region" description="Helical" evidence="1">
    <location>
        <begin position="41"/>
        <end position="59"/>
    </location>
</feature>
<feature type="transmembrane region" description="Helical" evidence="1">
    <location>
        <begin position="111"/>
        <end position="142"/>
    </location>
</feature>
<protein>
    <recommendedName>
        <fullName evidence="2">DUF6249 domain-containing protein</fullName>
    </recommendedName>
</protein>
<keyword evidence="1" id="KW-0472">Membrane</keyword>
<dbReference type="Pfam" id="PF19762">
    <property type="entry name" value="DUF6249"/>
    <property type="match status" value="1"/>
</dbReference>
<reference evidence="3" key="1">
    <citation type="submission" date="2019-11" db="EMBL/GenBank/DDBJ databases">
        <authorList>
            <person name="Feng L."/>
        </authorList>
    </citation>
    <scope>NUCLEOTIDE SEQUENCE</scope>
    <source>
        <strain evidence="3">PclaraLFYP37</strain>
    </source>
</reference>
<name>A0A6N3EGE4_9BACT</name>